<gene>
    <name evidence="2" type="ORF">SPRG_19050</name>
</gene>
<keyword evidence="3" id="KW-1185">Reference proteome</keyword>
<dbReference type="KEGG" id="spar:SPRG_19050"/>
<evidence type="ECO:0000256" key="1">
    <source>
        <dbReference type="SAM" id="MobiDB-lite"/>
    </source>
</evidence>
<accession>A0A067D5E4</accession>
<dbReference type="VEuPathDB" id="FungiDB:SPRG_19050"/>
<dbReference type="RefSeq" id="XP_012195248.1">
    <property type="nucleotide sequence ID" value="XM_012339858.1"/>
</dbReference>
<sequence>MLLAVYYHCHAKRHQSLSEDERKIFFFAHVRQRNEAANHHRRRRPSSELWQNVRSRRVRELIQLHGAQPKSPGRLRQMWLSSNESMSRERQPKTRVVPHDTAQATTTRPAAAVEPLELQDVTDH</sequence>
<reference evidence="2 3" key="1">
    <citation type="journal article" date="2013" name="PLoS Genet.">
        <title>Distinctive expansion of potential virulence genes in the genome of the oomycete fish pathogen Saprolegnia parasitica.</title>
        <authorList>
            <person name="Jiang R.H."/>
            <person name="de Bruijn I."/>
            <person name="Haas B.J."/>
            <person name="Belmonte R."/>
            <person name="Lobach L."/>
            <person name="Christie J."/>
            <person name="van den Ackerveken G."/>
            <person name="Bottin A."/>
            <person name="Bulone V."/>
            <person name="Diaz-Moreno S.M."/>
            <person name="Dumas B."/>
            <person name="Fan L."/>
            <person name="Gaulin E."/>
            <person name="Govers F."/>
            <person name="Grenville-Briggs L.J."/>
            <person name="Horner N.R."/>
            <person name="Levin J.Z."/>
            <person name="Mammella M."/>
            <person name="Meijer H.J."/>
            <person name="Morris P."/>
            <person name="Nusbaum C."/>
            <person name="Oome S."/>
            <person name="Phillips A.J."/>
            <person name="van Rooyen D."/>
            <person name="Rzeszutek E."/>
            <person name="Saraiva M."/>
            <person name="Secombes C.J."/>
            <person name="Seidl M.F."/>
            <person name="Snel B."/>
            <person name="Stassen J.H."/>
            <person name="Sykes S."/>
            <person name="Tripathy S."/>
            <person name="van den Berg H."/>
            <person name="Vega-Arreguin J.C."/>
            <person name="Wawra S."/>
            <person name="Young S.K."/>
            <person name="Zeng Q."/>
            <person name="Dieguez-Uribeondo J."/>
            <person name="Russ C."/>
            <person name="Tyler B.M."/>
            <person name="van West P."/>
        </authorList>
    </citation>
    <scope>NUCLEOTIDE SEQUENCE [LARGE SCALE GENOMIC DNA]</scope>
    <source>
        <strain evidence="2 3">CBS 223.65</strain>
    </source>
</reference>
<dbReference type="AlphaFoldDB" id="A0A067D5E4"/>
<dbReference type="GeneID" id="24140497"/>
<dbReference type="EMBL" id="KK583191">
    <property type="protein sequence ID" value="KDO34212.1"/>
    <property type="molecule type" value="Genomic_DNA"/>
</dbReference>
<proteinExistence type="predicted"/>
<protein>
    <submittedName>
        <fullName evidence="2">Uncharacterized protein</fullName>
    </submittedName>
</protein>
<evidence type="ECO:0000313" key="2">
    <source>
        <dbReference type="EMBL" id="KDO34212.1"/>
    </source>
</evidence>
<evidence type="ECO:0000313" key="3">
    <source>
        <dbReference type="Proteomes" id="UP000030745"/>
    </source>
</evidence>
<feature type="region of interest" description="Disordered" evidence="1">
    <location>
        <begin position="68"/>
        <end position="112"/>
    </location>
</feature>
<name>A0A067D5E4_SAPPC</name>
<dbReference type="Proteomes" id="UP000030745">
    <property type="component" value="Unassembled WGS sequence"/>
</dbReference>
<feature type="compositionally biased region" description="Low complexity" evidence="1">
    <location>
        <begin position="101"/>
        <end position="112"/>
    </location>
</feature>
<organism evidence="2 3">
    <name type="scientific">Saprolegnia parasitica (strain CBS 223.65)</name>
    <dbReference type="NCBI Taxonomy" id="695850"/>
    <lineage>
        <taxon>Eukaryota</taxon>
        <taxon>Sar</taxon>
        <taxon>Stramenopiles</taxon>
        <taxon>Oomycota</taxon>
        <taxon>Saprolegniomycetes</taxon>
        <taxon>Saprolegniales</taxon>
        <taxon>Saprolegniaceae</taxon>
        <taxon>Saprolegnia</taxon>
    </lineage>
</organism>